<dbReference type="InterPro" id="IPR002018">
    <property type="entry name" value="CarbesteraseB"/>
</dbReference>
<feature type="domain" description="Carboxylesterase type B" evidence="5">
    <location>
        <begin position="6"/>
        <end position="329"/>
    </location>
</feature>
<feature type="domain" description="Carboxylesterase type B" evidence="5">
    <location>
        <begin position="359"/>
        <end position="478"/>
    </location>
</feature>
<name>A0ABZ1A0I3_9PSED</name>
<evidence type="ECO:0000256" key="3">
    <source>
        <dbReference type="ARBA" id="ARBA00023157"/>
    </source>
</evidence>
<organism evidence="6 7">
    <name type="scientific">Pseudomonas canadensis</name>
    <dbReference type="NCBI Taxonomy" id="915099"/>
    <lineage>
        <taxon>Bacteria</taxon>
        <taxon>Pseudomonadati</taxon>
        <taxon>Pseudomonadota</taxon>
        <taxon>Gammaproteobacteria</taxon>
        <taxon>Pseudomonadales</taxon>
        <taxon>Pseudomonadaceae</taxon>
        <taxon>Pseudomonas</taxon>
    </lineage>
</organism>
<dbReference type="InterPro" id="IPR050654">
    <property type="entry name" value="AChE-related_enzymes"/>
</dbReference>
<dbReference type="PROSITE" id="PS00122">
    <property type="entry name" value="CARBOXYLESTERASE_B_1"/>
    <property type="match status" value="1"/>
</dbReference>
<gene>
    <name evidence="6" type="ORF">SPL95_14505</name>
</gene>
<dbReference type="InterPro" id="IPR029058">
    <property type="entry name" value="AB_hydrolase_fold"/>
</dbReference>
<evidence type="ECO:0000256" key="1">
    <source>
        <dbReference type="ARBA" id="ARBA00005964"/>
    </source>
</evidence>
<dbReference type="InterPro" id="IPR000997">
    <property type="entry name" value="Cholinesterase"/>
</dbReference>
<dbReference type="SUPFAM" id="SSF53474">
    <property type="entry name" value="alpha/beta-Hydrolases"/>
    <property type="match status" value="1"/>
</dbReference>
<evidence type="ECO:0000256" key="4">
    <source>
        <dbReference type="RuleBase" id="RU361235"/>
    </source>
</evidence>
<evidence type="ECO:0000313" key="6">
    <source>
        <dbReference type="EMBL" id="WRI21844.1"/>
    </source>
</evidence>
<reference evidence="6 7" key="1">
    <citation type="submission" date="2023-12" db="EMBL/GenBank/DDBJ databases">
        <title>First complete genome sequence of Pseudomonas canadensis strain Pcan-CK-23 isolated from homogenized tissues of Zophobas morio larvae.</title>
        <authorList>
            <person name="Kundlacz C."/>
            <person name="Aldeia C."/>
            <person name="Eddoubaji Y."/>
            <person name="Campos-Madueno E.I."/>
            <person name="Endimiani A."/>
        </authorList>
    </citation>
    <scope>NUCLEOTIDE SEQUENCE [LARGE SCALE GENOMIC DNA]</scope>
    <source>
        <strain evidence="6 7">Pcan-CK-23</strain>
    </source>
</reference>
<dbReference type="Pfam" id="PF00135">
    <property type="entry name" value="COesterase"/>
    <property type="match status" value="2"/>
</dbReference>
<dbReference type="Proteomes" id="UP001322392">
    <property type="component" value="Chromosome"/>
</dbReference>
<dbReference type="EC" id="3.1.1.-" evidence="4"/>
<keyword evidence="3" id="KW-1015">Disulfide bond</keyword>
<dbReference type="Gene3D" id="3.40.50.1820">
    <property type="entry name" value="alpha/beta hydrolase"/>
    <property type="match status" value="1"/>
</dbReference>
<protein>
    <recommendedName>
        <fullName evidence="4">Carboxylic ester hydrolase</fullName>
        <ecNumber evidence="4">3.1.1.-</ecNumber>
    </recommendedName>
</protein>
<evidence type="ECO:0000256" key="2">
    <source>
        <dbReference type="ARBA" id="ARBA00022801"/>
    </source>
</evidence>
<dbReference type="EMBL" id="CP139639">
    <property type="protein sequence ID" value="WRI21844.1"/>
    <property type="molecule type" value="Genomic_DNA"/>
</dbReference>
<keyword evidence="7" id="KW-1185">Reference proteome</keyword>
<accession>A0ABZ1A0I3</accession>
<evidence type="ECO:0000259" key="5">
    <source>
        <dbReference type="Pfam" id="PF00135"/>
    </source>
</evidence>
<dbReference type="PANTHER" id="PTHR43918:SF4">
    <property type="entry name" value="CARBOXYLIC ESTER HYDROLASE"/>
    <property type="match status" value="1"/>
</dbReference>
<comment type="similarity">
    <text evidence="1 4">Belongs to the type-B carboxylesterase/lipase family.</text>
</comment>
<dbReference type="RefSeq" id="WP_323985681.1">
    <property type="nucleotide sequence ID" value="NZ_CP139639.1"/>
</dbReference>
<evidence type="ECO:0000313" key="7">
    <source>
        <dbReference type="Proteomes" id="UP001322392"/>
    </source>
</evidence>
<proteinExistence type="inferred from homology"/>
<sequence length="497" mass="52694">MNTQEVVLETPLGSLRGLQQDGLLVFHGVPYAMPPVGARRFAPPALAQPWAGERDARHRGAIAPQTPSRLAVATGDFEEPQDEDCLTLTVWTQGVDAARRPVLVWFHGGAYTSGAGSLPWYDGSRLASEGDIVVVNVTSRLGALGYLYAPGVSPGNLGLLDQVAALEWVKSHIAAFGGDPLQVTVMGQSAGAHAIALMLARPNAEAPLAQRAILQSAPLGVTLYDLDKAKGNGDFFLRALGIDPDDPRARELACQASIKQILDAQTATTLHVVQQSSPGEPGALPFIPIADGVVLPTPGHMASALKGAAGKLDVLIGTTRDEATCFFYGNPAIEALTRAPIPEEDAARLAARRPGGSAGRLLMDFVCEQVFLWPSLDWARRAAQAGRNTYLYQFDWAAANRDLAATHCLELPFVFGTREAFAAAPMMAGADTGRVDALSAAMRASWISFIRTGNPNHAGVPPWPPFEPARRATMRFDDVTGAVGDLAGDSWRAAPTT</sequence>
<dbReference type="PRINTS" id="PR00878">
    <property type="entry name" value="CHOLNESTRASE"/>
</dbReference>
<dbReference type="PANTHER" id="PTHR43918">
    <property type="entry name" value="ACETYLCHOLINESTERASE"/>
    <property type="match status" value="1"/>
</dbReference>
<keyword evidence="2 4" id="KW-0378">Hydrolase</keyword>
<dbReference type="InterPro" id="IPR019826">
    <property type="entry name" value="Carboxylesterase_B_AS"/>
</dbReference>